<feature type="region of interest" description="Disordered" evidence="1">
    <location>
        <begin position="13"/>
        <end position="48"/>
    </location>
</feature>
<keyword evidence="2" id="KW-0378">Hydrolase</keyword>
<evidence type="ECO:0000256" key="1">
    <source>
        <dbReference type="SAM" id="MobiDB-lite"/>
    </source>
</evidence>
<evidence type="ECO:0000313" key="2">
    <source>
        <dbReference type="EMBL" id="GMA21568.1"/>
    </source>
</evidence>
<feature type="compositionally biased region" description="Low complexity" evidence="1">
    <location>
        <begin position="13"/>
        <end position="36"/>
    </location>
</feature>
<dbReference type="EMBL" id="BSUJ01000001">
    <property type="protein sequence ID" value="GMA21568.1"/>
    <property type="molecule type" value="Genomic_DNA"/>
</dbReference>
<proteinExistence type="predicted"/>
<dbReference type="GO" id="GO:0016787">
    <property type="term" value="F:hydrolase activity"/>
    <property type="evidence" value="ECO:0007669"/>
    <property type="project" value="UniProtKB-KW"/>
</dbReference>
<gene>
    <name evidence="2" type="ORF">GCM10025862_35890</name>
</gene>
<sequence>MASLAGVASAAPAPAQSISAPATSTSARTFAATTSTNPVDRHLTGTLPDGSTWQIDVPAGWNGKLVLFSHGFRTGTDNPSFDAGWAPTSAALQERGWAVAQSSYARTGWALGSAVDDQIGTLSEFKRLVGEPTRTVAVGRSMGGLVSSLLAERPDADIDGAVSTCGLLGGGLNLNNYQLDGAQAIASLLLPGEPIKLTKFSSVSEAAASAQRLGDAVTAAMATPAGRARVSLAATLMNMARWATGDMPPAPRDAEAILKAQVSYLPGTLIMAMTRRVDIQQVSGGDSGWTKGVDYARLLARSGQRANVATLYRAAGLDLRKDLDTITATADVTADRAAIRWMLRTSVPTGKLRVPVLTTHTLADPAAPVEYQSEYAAKVKRAGRSSLLKQAYVQRVGHCTFTVAENLAAVGAMDARLTTGRWGRVATTRGLQEAALATGTTTAAFVDDRPEPFVNDRADRMTRWGGRHGH</sequence>
<dbReference type="InterPro" id="IPR029058">
    <property type="entry name" value="AB_hydrolase_fold"/>
</dbReference>
<dbReference type="Proteomes" id="UP001157109">
    <property type="component" value="Unassembled WGS sequence"/>
</dbReference>
<accession>A0ABQ6HSU8</accession>
<dbReference type="SUPFAM" id="SSF53474">
    <property type="entry name" value="alpha/beta-Hydrolases"/>
    <property type="match status" value="1"/>
</dbReference>
<keyword evidence="3" id="KW-1185">Reference proteome</keyword>
<reference evidence="3" key="1">
    <citation type="journal article" date="2019" name="Int. J. Syst. Evol. Microbiol.">
        <title>The Global Catalogue of Microorganisms (GCM) 10K type strain sequencing project: providing services to taxonomists for standard genome sequencing and annotation.</title>
        <authorList>
            <consortium name="The Broad Institute Genomics Platform"/>
            <consortium name="The Broad Institute Genome Sequencing Center for Infectious Disease"/>
            <person name="Wu L."/>
            <person name="Ma J."/>
        </authorList>
    </citation>
    <scope>NUCLEOTIDE SEQUENCE [LARGE SCALE GENOMIC DNA]</scope>
    <source>
        <strain evidence="3">NBRC 105830</strain>
    </source>
</reference>
<evidence type="ECO:0000313" key="3">
    <source>
        <dbReference type="Proteomes" id="UP001157109"/>
    </source>
</evidence>
<dbReference type="Gene3D" id="3.40.50.1820">
    <property type="entry name" value="alpha/beta hydrolase"/>
    <property type="match status" value="1"/>
</dbReference>
<protein>
    <submittedName>
        <fullName evidence="2">Alpha/beta hydrolase</fullName>
    </submittedName>
</protein>
<comment type="caution">
    <text evidence="2">The sequence shown here is derived from an EMBL/GenBank/DDBJ whole genome shotgun (WGS) entry which is preliminary data.</text>
</comment>
<name>A0ABQ6HSU8_9MICO</name>
<organism evidence="2 3">
    <name type="scientific">Arsenicicoccus piscis</name>
    <dbReference type="NCBI Taxonomy" id="673954"/>
    <lineage>
        <taxon>Bacteria</taxon>
        <taxon>Bacillati</taxon>
        <taxon>Actinomycetota</taxon>
        <taxon>Actinomycetes</taxon>
        <taxon>Micrococcales</taxon>
        <taxon>Intrasporangiaceae</taxon>
        <taxon>Arsenicicoccus</taxon>
    </lineage>
</organism>